<dbReference type="Pfam" id="PF02518">
    <property type="entry name" value="HATPase_c"/>
    <property type="match status" value="1"/>
</dbReference>
<comment type="subcellular location">
    <subcellularLocation>
        <location evidence="1">Cell membrane</location>
        <topology evidence="1">Multi-pass membrane protein</topology>
    </subcellularLocation>
</comment>
<accession>A0A1S2MAG6</accession>
<keyword evidence="9 12" id="KW-1133">Transmembrane helix</keyword>
<evidence type="ECO:0000313" key="15">
    <source>
        <dbReference type="Proteomes" id="UP000180057"/>
    </source>
</evidence>
<dbReference type="InterPro" id="IPR050640">
    <property type="entry name" value="Bact_2-comp_sensor_kinase"/>
</dbReference>
<evidence type="ECO:0000256" key="5">
    <source>
        <dbReference type="ARBA" id="ARBA00022692"/>
    </source>
</evidence>
<evidence type="ECO:0000259" key="13">
    <source>
        <dbReference type="PROSITE" id="PS50885"/>
    </source>
</evidence>
<evidence type="ECO:0000256" key="12">
    <source>
        <dbReference type="SAM" id="Phobius"/>
    </source>
</evidence>
<dbReference type="EMBL" id="MLQS01000001">
    <property type="protein sequence ID" value="OIJ21570.1"/>
    <property type="molecule type" value="Genomic_DNA"/>
</dbReference>
<evidence type="ECO:0000256" key="11">
    <source>
        <dbReference type="ARBA" id="ARBA00023136"/>
    </source>
</evidence>
<organism evidence="14 15">
    <name type="scientific">Anaerobacillus alkalidiazotrophicus</name>
    <dbReference type="NCBI Taxonomy" id="472963"/>
    <lineage>
        <taxon>Bacteria</taxon>
        <taxon>Bacillati</taxon>
        <taxon>Bacillota</taxon>
        <taxon>Bacilli</taxon>
        <taxon>Bacillales</taxon>
        <taxon>Bacillaceae</taxon>
        <taxon>Anaerobacillus</taxon>
    </lineage>
</organism>
<dbReference type="OrthoDB" id="9776552at2"/>
<feature type="transmembrane region" description="Helical" evidence="12">
    <location>
        <begin position="9"/>
        <end position="32"/>
    </location>
</feature>
<dbReference type="RefSeq" id="WP_071388180.1">
    <property type="nucleotide sequence ID" value="NZ_MLQS01000001.1"/>
</dbReference>
<feature type="transmembrane region" description="Helical" evidence="12">
    <location>
        <begin position="294"/>
        <end position="317"/>
    </location>
</feature>
<keyword evidence="15" id="KW-1185">Reference proteome</keyword>
<reference evidence="14 15" key="1">
    <citation type="submission" date="2016-10" db="EMBL/GenBank/DDBJ databases">
        <title>Draft genome sequences of four alkaliphilic bacteria belonging to the Anaerobacillus genus.</title>
        <authorList>
            <person name="Bassil N.M."/>
            <person name="Lloyd J.R."/>
        </authorList>
    </citation>
    <scope>NUCLEOTIDE SEQUENCE [LARGE SCALE GENOMIC DNA]</scope>
    <source>
        <strain evidence="14 15">DSM 22531</strain>
    </source>
</reference>
<keyword evidence="11 12" id="KW-0472">Membrane</keyword>
<dbReference type="SUPFAM" id="SSF55874">
    <property type="entry name" value="ATPase domain of HSP90 chaperone/DNA topoisomerase II/histidine kinase"/>
    <property type="match status" value="1"/>
</dbReference>
<evidence type="ECO:0000256" key="9">
    <source>
        <dbReference type="ARBA" id="ARBA00022989"/>
    </source>
</evidence>
<dbReference type="Gene3D" id="3.30.565.10">
    <property type="entry name" value="Histidine kinase-like ATPase, C-terminal domain"/>
    <property type="match status" value="1"/>
</dbReference>
<evidence type="ECO:0000256" key="4">
    <source>
        <dbReference type="ARBA" id="ARBA00022679"/>
    </source>
</evidence>
<dbReference type="Pfam" id="PF00672">
    <property type="entry name" value="HAMP"/>
    <property type="match status" value="1"/>
</dbReference>
<dbReference type="InterPro" id="IPR003660">
    <property type="entry name" value="HAMP_dom"/>
</dbReference>
<dbReference type="Gene3D" id="6.10.340.10">
    <property type="match status" value="1"/>
</dbReference>
<dbReference type="Pfam" id="PF02743">
    <property type="entry name" value="dCache_1"/>
    <property type="match status" value="1"/>
</dbReference>
<dbReference type="PANTHER" id="PTHR34220">
    <property type="entry name" value="SENSOR HISTIDINE KINASE YPDA"/>
    <property type="match status" value="1"/>
</dbReference>
<dbReference type="Pfam" id="PF06580">
    <property type="entry name" value="His_kinase"/>
    <property type="match status" value="1"/>
</dbReference>
<evidence type="ECO:0000313" key="14">
    <source>
        <dbReference type="EMBL" id="OIJ21570.1"/>
    </source>
</evidence>
<evidence type="ECO:0000256" key="1">
    <source>
        <dbReference type="ARBA" id="ARBA00004651"/>
    </source>
</evidence>
<gene>
    <name evidence="14" type="ORF">BKP45_02190</name>
</gene>
<evidence type="ECO:0000256" key="2">
    <source>
        <dbReference type="ARBA" id="ARBA00022475"/>
    </source>
</evidence>
<dbReference type="InterPro" id="IPR033479">
    <property type="entry name" value="dCache_1"/>
</dbReference>
<dbReference type="InterPro" id="IPR036890">
    <property type="entry name" value="HATPase_C_sf"/>
</dbReference>
<evidence type="ECO:0000256" key="7">
    <source>
        <dbReference type="ARBA" id="ARBA00022777"/>
    </source>
</evidence>
<dbReference type="AlphaFoldDB" id="A0A1S2MAG6"/>
<dbReference type="PANTHER" id="PTHR34220:SF11">
    <property type="entry name" value="SENSOR PROTEIN KINASE HPTS"/>
    <property type="match status" value="1"/>
</dbReference>
<dbReference type="STRING" id="472963.BKP45_02190"/>
<keyword evidence="6" id="KW-0547">Nucleotide-binding</keyword>
<dbReference type="GO" id="GO:0005886">
    <property type="term" value="C:plasma membrane"/>
    <property type="evidence" value="ECO:0007669"/>
    <property type="project" value="UniProtKB-SubCell"/>
</dbReference>
<dbReference type="PROSITE" id="PS50885">
    <property type="entry name" value="HAMP"/>
    <property type="match status" value="1"/>
</dbReference>
<evidence type="ECO:0000256" key="3">
    <source>
        <dbReference type="ARBA" id="ARBA00022553"/>
    </source>
</evidence>
<dbReference type="SMART" id="SM00387">
    <property type="entry name" value="HATPase_c"/>
    <property type="match status" value="1"/>
</dbReference>
<keyword evidence="3" id="KW-0597">Phosphoprotein</keyword>
<dbReference type="CDD" id="cd06225">
    <property type="entry name" value="HAMP"/>
    <property type="match status" value="1"/>
</dbReference>
<evidence type="ECO:0000256" key="10">
    <source>
        <dbReference type="ARBA" id="ARBA00023012"/>
    </source>
</evidence>
<feature type="domain" description="HAMP" evidence="13">
    <location>
        <begin position="314"/>
        <end position="371"/>
    </location>
</feature>
<name>A0A1S2MAG6_9BACI</name>
<comment type="caution">
    <text evidence="14">The sequence shown here is derived from an EMBL/GenBank/DDBJ whole genome shotgun (WGS) entry which is preliminary data.</text>
</comment>
<keyword evidence="4" id="KW-0808">Transferase</keyword>
<dbReference type="GO" id="GO:0005524">
    <property type="term" value="F:ATP binding"/>
    <property type="evidence" value="ECO:0007669"/>
    <property type="project" value="UniProtKB-KW"/>
</dbReference>
<proteinExistence type="predicted"/>
<keyword evidence="5 12" id="KW-0812">Transmembrane</keyword>
<dbReference type="GO" id="GO:0000155">
    <property type="term" value="F:phosphorelay sensor kinase activity"/>
    <property type="evidence" value="ECO:0007669"/>
    <property type="project" value="InterPro"/>
</dbReference>
<keyword evidence="2" id="KW-1003">Cell membrane</keyword>
<evidence type="ECO:0000256" key="6">
    <source>
        <dbReference type="ARBA" id="ARBA00022741"/>
    </source>
</evidence>
<keyword evidence="10" id="KW-0902">Two-component regulatory system</keyword>
<protein>
    <submittedName>
        <fullName evidence="14">Sensor histidine kinase</fullName>
    </submittedName>
</protein>
<dbReference type="InterPro" id="IPR010559">
    <property type="entry name" value="Sig_transdc_His_kin_internal"/>
</dbReference>
<evidence type="ECO:0000256" key="8">
    <source>
        <dbReference type="ARBA" id="ARBA00022840"/>
    </source>
</evidence>
<dbReference type="InterPro" id="IPR003594">
    <property type="entry name" value="HATPase_dom"/>
</dbReference>
<keyword evidence="7 14" id="KW-0418">Kinase</keyword>
<dbReference type="Proteomes" id="UP000180057">
    <property type="component" value="Unassembled WGS sequence"/>
</dbReference>
<sequence>MLFSLRNRLFLIFTLLLTVPFIILSIIIPSWFTSIIKEQTQDLTIEMMDQYSLYVDSITTQAEDIGKQVLINETTQQWIKLENEASVTTDAERLMMRNRLRAQLSSIMINNSNGMSITVFLDDGTGTWGNHPSLKSMKWFKDFFKNDLRWVKSHTDPFQQYQEMREININSFLIPLYDMQTFKYYGIIKVNFPSSLLETALSKIKLGESGRVYLLDPHRGNILSGDINTPNFVLEQSLEKILNSHQEKGLIETNYLGEDYLVFFHKLSIGKWILFSEITKSELFLKINQIQKKLFLISALIFILTIIASFLLSSNIVSPLGKLSKAMSFIERGDFNGAKRYMPTIKSHNDEVGLLIKVFGQTIDRLSHLIKTEYEANIRRKDAEYKALLLQINPHFLNNTLEIIGGLAIQGKNKEVMNVSIHLGRMMRYSLNTNSDVVQLGEEINYIRNFTDILKVRFEDYIDIEIEEDPETKSFPIIKFIIQPLVENSVKYSFIGNTHAVIKIKTKKSGDQIFIIVEDSGVGISEESISDLNNTEENNEIRNVLDSKGTSIGLKNVLGRLRLYYGQNFSYKIQSEKNVGTRITLCIKVEKEDIHHERINH</sequence>
<keyword evidence="8" id="KW-0067">ATP-binding</keyword>